<keyword evidence="2" id="KW-1185">Reference proteome</keyword>
<protein>
    <submittedName>
        <fullName evidence="1">16066_t:CDS:1</fullName>
    </submittedName>
</protein>
<proteinExistence type="predicted"/>
<evidence type="ECO:0000313" key="1">
    <source>
        <dbReference type="EMBL" id="CAG8484507.1"/>
    </source>
</evidence>
<feature type="non-terminal residue" evidence="1">
    <location>
        <position position="1"/>
    </location>
</feature>
<comment type="caution">
    <text evidence="1">The sequence shown here is derived from an EMBL/GenBank/DDBJ whole genome shotgun (WGS) entry which is preliminary data.</text>
</comment>
<reference evidence="1" key="1">
    <citation type="submission" date="2021-06" db="EMBL/GenBank/DDBJ databases">
        <authorList>
            <person name="Kallberg Y."/>
            <person name="Tangrot J."/>
            <person name="Rosling A."/>
        </authorList>
    </citation>
    <scope>NUCLEOTIDE SEQUENCE</scope>
    <source>
        <strain evidence="1">CL356</strain>
    </source>
</reference>
<gene>
    <name evidence="1" type="ORF">ACOLOM_LOCUS2121</name>
</gene>
<evidence type="ECO:0000313" key="2">
    <source>
        <dbReference type="Proteomes" id="UP000789525"/>
    </source>
</evidence>
<dbReference type="EMBL" id="CAJVPT010002624">
    <property type="protein sequence ID" value="CAG8484507.1"/>
    <property type="molecule type" value="Genomic_DNA"/>
</dbReference>
<name>A0ACA9KNU3_9GLOM</name>
<accession>A0ACA9KNU3</accession>
<organism evidence="1 2">
    <name type="scientific">Acaulospora colombiana</name>
    <dbReference type="NCBI Taxonomy" id="27376"/>
    <lineage>
        <taxon>Eukaryota</taxon>
        <taxon>Fungi</taxon>
        <taxon>Fungi incertae sedis</taxon>
        <taxon>Mucoromycota</taxon>
        <taxon>Glomeromycotina</taxon>
        <taxon>Glomeromycetes</taxon>
        <taxon>Diversisporales</taxon>
        <taxon>Acaulosporaceae</taxon>
        <taxon>Acaulospora</taxon>
    </lineage>
</organism>
<sequence length="275" mass="32623">VYRSRFLLAAYKCWKAILRFYTNTSELSRICINAVNEVGLANDWLQDEQDDPKEEIDYSDDSIPLLTRRTVWKDIHVPIEVVYRIDPFFIQAERHGLESKDSNLNEITQAILDKKNFPEQSSIGTPAASVLYHCLAKIRDSYSLASEIRAHAKTKFDTSKKIHEEKLLELWDLLMPDEALKDRYSDQWIKTLEARQMQYFLFKYGSTKDVFQEFFCYIFHSFNTYWTSQEIEPNAMDFEIIFEQFGKMIVEELLERKPMVLDESKEFFLQIKKDN</sequence>
<dbReference type="Proteomes" id="UP000789525">
    <property type="component" value="Unassembled WGS sequence"/>
</dbReference>